<keyword evidence="6" id="KW-0964">Secreted</keyword>
<dbReference type="InterPro" id="IPR008333">
    <property type="entry name" value="Cbr1-like_FAD-bd_dom"/>
</dbReference>
<keyword evidence="4 14" id="KW-0728">SH3 domain</keyword>
<evidence type="ECO:0000256" key="12">
    <source>
        <dbReference type="ARBA" id="ARBA00023180"/>
    </source>
</evidence>
<feature type="binding site" description="axial binding residue" evidence="13">
    <location>
        <position position="302"/>
    </location>
    <ligand>
        <name>heme b</name>
        <dbReference type="ChEBI" id="CHEBI:60344"/>
    </ligand>
    <ligandPart>
        <name>Fe</name>
        <dbReference type="ChEBI" id="CHEBI:18248"/>
    </ligandPart>
</feature>
<evidence type="ECO:0000256" key="13">
    <source>
        <dbReference type="PIRSR" id="PIRSR619791-2"/>
    </source>
</evidence>
<evidence type="ECO:0000256" key="1">
    <source>
        <dbReference type="ARBA" id="ARBA00001974"/>
    </source>
</evidence>
<accession>A0AAD5TGP8</accession>
<dbReference type="GO" id="GO:0004601">
    <property type="term" value="F:peroxidase activity"/>
    <property type="evidence" value="ECO:0007669"/>
    <property type="project" value="InterPro"/>
</dbReference>
<protein>
    <recommendedName>
        <fullName evidence="23">Peroxidase</fullName>
    </recommendedName>
</protein>
<dbReference type="PRINTS" id="PR00457">
    <property type="entry name" value="ANPEROXIDASE"/>
</dbReference>
<dbReference type="InterPro" id="IPR036400">
    <property type="entry name" value="Cyt_B5-like_heme/steroid_sf"/>
</dbReference>
<reference evidence="21" key="1">
    <citation type="submission" date="2020-05" db="EMBL/GenBank/DDBJ databases">
        <title>Phylogenomic resolution of chytrid fungi.</title>
        <authorList>
            <person name="Stajich J.E."/>
            <person name="Amses K."/>
            <person name="Simmons R."/>
            <person name="Seto K."/>
            <person name="Myers J."/>
            <person name="Bonds A."/>
            <person name="Quandt C.A."/>
            <person name="Barry K."/>
            <person name="Liu P."/>
            <person name="Grigoriev I."/>
            <person name="Longcore J.E."/>
            <person name="James T.Y."/>
        </authorList>
    </citation>
    <scope>NUCLEOTIDE SEQUENCE</scope>
    <source>
        <strain evidence="21">JEL0379</strain>
    </source>
</reference>
<evidence type="ECO:0000256" key="7">
    <source>
        <dbReference type="ARBA" id="ARBA00022692"/>
    </source>
</evidence>
<name>A0AAD5TGP8_9FUNG</name>
<gene>
    <name evidence="21" type="ORF">HDU87_001501</name>
</gene>
<dbReference type="Gene3D" id="3.10.120.10">
    <property type="entry name" value="Cytochrome b5-like heme/steroid binding domain"/>
    <property type="match status" value="1"/>
</dbReference>
<comment type="subcellular location">
    <subcellularLocation>
        <location evidence="2">Membrane</location>
    </subcellularLocation>
    <subcellularLocation>
        <location evidence="3">Secreted</location>
    </subcellularLocation>
</comment>
<dbReference type="SUPFAM" id="SSF49344">
    <property type="entry name" value="CBD9-like"/>
    <property type="match status" value="1"/>
</dbReference>
<keyword evidence="11 15" id="KW-0472">Membrane</keyword>
<evidence type="ECO:0000256" key="9">
    <source>
        <dbReference type="ARBA" id="ARBA00022989"/>
    </source>
</evidence>
<keyword evidence="13" id="KW-0479">Metal-binding</keyword>
<organism evidence="21 22">
    <name type="scientific">Geranomyces variabilis</name>
    <dbReference type="NCBI Taxonomy" id="109894"/>
    <lineage>
        <taxon>Eukaryota</taxon>
        <taxon>Fungi</taxon>
        <taxon>Fungi incertae sedis</taxon>
        <taxon>Chytridiomycota</taxon>
        <taxon>Chytridiomycota incertae sedis</taxon>
        <taxon>Chytridiomycetes</taxon>
        <taxon>Spizellomycetales</taxon>
        <taxon>Powellomycetaceae</taxon>
        <taxon>Geranomyces</taxon>
    </lineage>
</organism>
<feature type="transmembrane region" description="Helical" evidence="15">
    <location>
        <begin position="720"/>
        <end position="739"/>
    </location>
</feature>
<dbReference type="PANTHER" id="PTHR11475">
    <property type="entry name" value="OXIDASE/PEROXIDASE"/>
    <property type="match status" value="1"/>
</dbReference>
<dbReference type="CDD" id="cd08760">
    <property type="entry name" value="Cyt_b561_FRRS1_like"/>
    <property type="match status" value="1"/>
</dbReference>
<dbReference type="InterPro" id="IPR010255">
    <property type="entry name" value="Haem_peroxidase_sf"/>
</dbReference>
<dbReference type="InterPro" id="IPR001199">
    <property type="entry name" value="Cyt_B5-like_heme/steroid-bd"/>
</dbReference>
<dbReference type="GO" id="GO:0020037">
    <property type="term" value="F:heme binding"/>
    <property type="evidence" value="ECO:0007669"/>
    <property type="project" value="InterPro"/>
</dbReference>
<evidence type="ECO:0000256" key="3">
    <source>
        <dbReference type="ARBA" id="ARBA00004613"/>
    </source>
</evidence>
<dbReference type="GO" id="GO:0005576">
    <property type="term" value="C:extracellular region"/>
    <property type="evidence" value="ECO:0007669"/>
    <property type="project" value="UniProtKB-SubCell"/>
</dbReference>
<dbReference type="Pfam" id="PF03188">
    <property type="entry name" value="Cytochrom_B561"/>
    <property type="match status" value="1"/>
</dbReference>
<keyword evidence="5" id="KW-0813">Transport</keyword>
<sequence length="1405" mass="151926">MLASPSLLSILPLLLGAVQADRFRPLAQNAGQPLASSLGSLASTAIPPLLLPDPYIVSQTLGNITSPQKSQRNISELFTYWGEFIAQDVSHIQRPNRGAAGASANITLPAVAAAGAANASTTPSFQFGVPQSNAATPPLPINFQTSFVDASHIYGTSATPAFGPGGKFAMTGQGLPLYNRFANATDPLTTALPGIDATALFSFPSINGNTSPAIQSLYIIFMREHNRYIDTLVAAGQGQDDAIMFQLGRQHIVALIQQIHYYDYLPLLLGENLLASPAPAYSASVNPSVDILYEAAAFRYGHMEVTSSQTIYTDSGKNPLPIMDVFWKTQTVAENGVFPVLAGLAQSVQLQPMLYMIPELRNSLFGNRPMDLFAIDIQRGRSFGLPTFNAVRKAYGMTTIPDFASLTNDTGVATALGQLYTTIDQLDVIVGGLAEATGASSNVGPLFQKIIVDQFLRLRDGDPFWFESPGVLTAAHLNEIRHTSLRDVIARNVPEVSSDVAQARLLKNPFQAIEARTVSAVSGFSFNRPHIEGQYMLSWTIESPDALLVNVRCASEGWCGLGFGTDMTVAQFVIGHLDQATQKVMVEARSTSGGWNTPVVAASQAGLEIIATDFSDKTISFQFRRTRPAGAPAFTDTQDLIMAMNPLATTGAWFGYHGANREKVPQMSFVTGTSAVADNVTARRVMHGIGQAIVWLFVFPFGVVWGRYLRFVTGWMAVHAFLQSIGSIAVICLIVLPLSDPQNMGLSQNSPHSYIGLALLALVVVQITLGLLNRQRLHSQPSKRHNVRMAHSVIGVTMLLGGFANVGFGLKRLYPAGFTLTAPWVAYLAVIAFWISLFVAMEAYRRFTNRSFNQSTVPVQVIKVSHDKKVVKMTSGITPKMPALTRRPTGPENVETPPRMYTWDGIADAVLNGEHLVVGNGQYVYNIKPWLAHHPGGKIILETVNGTDITLDFFNESDYDGALIGDAVKAATRNAATLARGPPAPSAMSVHEKQHATYSTLNVDEDDEAGAALTVDLSAPEWDAVRKARWSHAHSKLAAQKLIGFMVGEISTKTSHQQFNCEELRRYAMVDKTCLSGPDATCPIYLFKFSLLYPFEGRRENEPSRFLPGQHMVFVDRVSNKPIARSYTPISGSPSSFEIMVKLYPEGRMSKQLLRTKPGLKQYRIRGPFGQPIVSVPKALASDSVVELRAGRLGQLDNYYEALFCIVAGSGVVSALQFVREYLLPAGKTLTAHTGYQPAQDDELPVTVGDRIKLLTVGTDGWSIGVNVETEEEGLVPLSILEPPAGQSSKIVIVNCVSTIDECASIKTLEAASLSFPANLEIHHFVSNGVSVGAFAGVGTAHSGRLTHEGVEGIVYNAWETGHDESRKVIVCGPAGFEGTVYDALIDLGLEQDEIVILPPAEVDA</sequence>
<feature type="transmembrane region" description="Helical" evidence="15">
    <location>
        <begin position="1199"/>
        <end position="1219"/>
    </location>
</feature>
<evidence type="ECO:0000256" key="14">
    <source>
        <dbReference type="PROSITE-ProRule" id="PRU00192"/>
    </source>
</evidence>
<evidence type="ECO:0000256" key="2">
    <source>
        <dbReference type="ARBA" id="ARBA00004370"/>
    </source>
</evidence>
<dbReference type="Proteomes" id="UP001212152">
    <property type="component" value="Unassembled WGS sequence"/>
</dbReference>
<dbReference type="InterPro" id="IPR006593">
    <property type="entry name" value="Cyt_b561/ferric_Rdtase_TM"/>
</dbReference>
<dbReference type="Pfam" id="PF00970">
    <property type="entry name" value="FAD_binding_6"/>
    <property type="match status" value="1"/>
</dbReference>
<evidence type="ECO:0000259" key="18">
    <source>
        <dbReference type="PROSITE" id="PS50836"/>
    </source>
</evidence>
<comment type="caution">
    <text evidence="21">The sequence shown here is derived from an EMBL/GenBank/DDBJ whole genome shotgun (WGS) entry which is preliminary data.</text>
</comment>
<evidence type="ECO:0000259" key="17">
    <source>
        <dbReference type="PROSITE" id="PS50002"/>
    </source>
</evidence>
<feature type="domain" description="FAD-binding FR-type" evidence="20">
    <location>
        <begin position="1062"/>
        <end position="1175"/>
    </location>
</feature>
<evidence type="ECO:0000256" key="11">
    <source>
        <dbReference type="ARBA" id="ARBA00023136"/>
    </source>
</evidence>
<evidence type="ECO:0000259" key="20">
    <source>
        <dbReference type="PROSITE" id="PS51384"/>
    </source>
</evidence>
<dbReference type="PANTHER" id="PTHR11475:SF4">
    <property type="entry name" value="CHORION PEROXIDASE"/>
    <property type="match status" value="1"/>
</dbReference>
<feature type="signal peptide" evidence="16">
    <location>
        <begin position="1"/>
        <end position="20"/>
    </location>
</feature>
<dbReference type="InterPro" id="IPR017938">
    <property type="entry name" value="Riboflavin_synthase-like_b-brl"/>
</dbReference>
<keyword evidence="7 15" id="KW-0812">Transmembrane</keyword>
<feature type="transmembrane region" description="Helical" evidence="15">
    <location>
        <begin position="793"/>
        <end position="810"/>
    </location>
</feature>
<dbReference type="Gene3D" id="3.40.50.80">
    <property type="entry name" value="Nucleotide-binding domain of ferredoxin-NADP reductase (FNR) module"/>
    <property type="match status" value="1"/>
</dbReference>
<evidence type="ECO:0000256" key="8">
    <source>
        <dbReference type="ARBA" id="ARBA00022982"/>
    </source>
</evidence>
<dbReference type="PROSITE" id="PS50836">
    <property type="entry name" value="DOMON"/>
    <property type="match status" value="1"/>
</dbReference>
<dbReference type="SUPFAM" id="SSF50044">
    <property type="entry name" value="SH3-domain"/>
    <property type="match status" value="1"/>
</dbReference>
<dbReference type="GO" id="GO:0016020">
    <property type="term" value="C:membrane"/>
    <property type="evidence" value="ECO:0007669"/>
    <property type="project" value="UniProtKB-SubCell"/>
</dbReference>
<feature type="transmembrane region" description="Helical" evidence="15">
    <location>
        <begin position="822"/>
        <end position="841"/>
    </location>
</feature>
<evidence type="ECO:0000256" key="16">
    <source>
        <dbReference type="SAM" id="SignalP"/>
    </source>
</evidence>
<evidence type="ECO:0000313" key="22">
    <source>
        <dbReference type="Proteomes" id="UP001212152"/>
    </source>
</evidence>
<dbReference type="InterPro" id="IPR039261">
    <property type="entry name" value="FNR_nucleotide-bd"/>
</dbReference>
<dbReference type="Pfam" id="PF00018">
    <property type="entry name" value="SH3_1"/>
    <property type="match status" value="1"/>
</dbReference>
<keyword evidence="8" id="KW-0249">Electron transport</keyword>
<dbReference type="SUPFAM" id="SSF52343">
    <property type="entry name" value="Ferredoxin reductase-like, C-terminal NADP-linked domain"/>
    <property type="match status" value="1"/>
</dbReference>
<keyword evidence="16" id="KW-0732">Signal</keyword>
<dbReference type="InterPro" id="IPR005018">
    <property type="entry name" value="DOMON_domain"/>
</dbReference>
<feature type="transmembrane region" description="Helical" evidence="15">
    <location>
        <begin position="689"/>
        <end position="708"/>
    </location>
</feature>
<dbReference type="GO" id="GO:0046872">
    <property type="term" value="F:metal ion binding"/>
    <property type="evidence" value="ECO:0007669"/>
    <property type="project" value="UniProtKB-KW"/>
</dbReference>
<keyword evidence="10" id="KW-0560">Oxidoreductase</keyword>
<evidence type="ECO:0000256" key="4">
    <source>
        <dbReference type="ARBA" id="ARBA00022443"/>
    </source>
</evidence>
<dbReference type="Gene3D" id="1.10.640.10">
    <property type="entry name" value="Haem peroxidase domain superfamily, animal type"/>
    <property type="match status" value="1"/>
</dbReference>
<dbReference type="InterPro" id="IPR037120">
    <property type="entry name" value="Haem_peroxidase_sf_animal"/>
</dbReference>
<dbReference type="SMART" id="SM00326">
    <property type="entry name" value="SH3"/>
    <property type="match status" value="1"/>
</dbReference>
<evidence type="ECO:0000256" key="6">
    <source>
        <dbReference type="ARBA" id="ARBA00022525"/>
    </source>
</evidence>
<dbReference type="InterPro" id="IPR001452">
    <property type="entry name" value="SH3_domain"/>
</dbReference>
<dbReference type="SUPFAM" id="SSF48113">
    <property type="entry name" value="Heme-dependent peroxidases"/>
    <property type="match status" value="1"/>
</dbReference>
<dbReference type="InterPro" id="IPR036028">
    <property type="entry name" value="SH3-like_dom_sf"/>
</dbReference>
<feature type="domain" description="SH3" evidence="17">
    <location>
        <begin position="1225"/>
        <end position="1286"/>
    </location>
</feature>
<keyword evidence="9 15" id="KW-1133">Transmembrane helix</keyword>
<dbReference type="SUPFAM" id="SSF55856">
    <property type="entry name" value="Cytochrome b5-like heme/steroid binding domain"/>
    <property type="match status" value="1"/>
</dbReference>
<keyword evidence="22" id="KW-1185">Reference proteome</keyword>
<proteinExistence type="predicted"/>
<dbReference type="SUPFAM" id="SSF63380">
    <property type="entry name" value="Riboflavin synthase domain-like"/>
    <property type="match status" value="1"/>
</dbReference>
<keyword evidence="13" id="KW-0408">Iron</keyword>
<dbReference type="InterPro" id="IPR017927">
    <property type="entry name" value="FAD-bd_FR_type"/>
</dbReference>
<feature type="domain" description="DOMON" evidence="18">
    <location>
        <begin position="533"/>
        <end position="651"/>
    </location>
</feature>
<dbReference type="PROSITE" id="PS51384">
    <property type="entry name" value="FAD_FR"/>
    <property type="match status" value="1"/>
</dbReference>
<feature type="transmembrane region" description="Helical" evidence="15">
    <location>
        <begin position="751"/>
        <end position="772"/>
    </location>
</feature>
<dbReference type="PROSITE" id="PS50002">
    <property type="entry name" value="SH3"/>
    <property type="match status" value="1"/>
</dbReference>
<dbReference type="InterPro" id="IPR019791">
    <property type="entry name" value="Haem_peroxidase_animal"/>
</dbReference>
<evidence type="ECO:0000256" key="15">
    <source>
        <dbReference type="SAM" id="Phobius"/>
    </source>
</evidence>
<dbReference type="EMBL" id="JADGJQ010000136">
    <property type="protein sequence ID" value="KAJ3167528.1"/>
    <property type="molecule type" value="Genomic_DNA"/>
</dbReference>
<dbReference type="Gene3D" id="2.30.30.40">
    <property type="entry name" value="SH3 Domains"/>
    <property type="match status" value="1"/>
</dbReference>
<dbReference type="Gene3D" id="2.40.30.10">
    <property type="entry name" value="Translation factors"/>
    <property type="match status" value="1"/>
</dbReference>
<dbReference type="Pfam" id="PF03098">
    <property type="entry name" value="An_peroxidase"/>
    <property type="match status" value="1"/>
</dbReference>
<dbReference type="GO" id="GO:0006979">
    <property type="term" value="P:response to oxidative stress"/>
    <property type="evidence" value="ECO:0007669"/>
    <property type="project" value="InterPro"/>
</dbReference>
<keyword evidence="13" id="KW-0349">Heme</keyword>
<evidence type="ECO:0008006" key="23">
    <source>
        <dbReference type="Google" id="ProtNLM"/>
    </source>
</evidence>
<evidence type="ECO:0000313" key="21">
    <source>
        <dbReference type="EMBL" id="KAJ3167528.1"/>
    </source>
</evidence>
<evidence type="ECO:0000256" key="10">
    <source>
        <dbReference type="ARBA" id="ARBA00023002"/>
    </source>
</evidence>
<keyword evidence="12" id="KW-0325">Glycoprotein</keyword>
<dbReference type="Gene3D" id="1.20.120.1770">
    <property type="match status" value="1"/>
</dbReference>
<dbReference type="Pfam" id="PF00173">
    <property type="entry name" value="Cyt-b5"/>
    <property type="match status" value="1"/>
</dbReference>
<comment type="cofactor">
    <cofactor evidence="1">
        <name>FAD</name>
        <dbReference type="ChEBI" id="CHEBI:57692"/>
    </cofactor>
</comment>
<evidence type="ECO:0000259" key="19">
    <source>
        <dbReference type="PROSITE" id="PS50939"/>
    </source>
</evidence>
<feature type="domain" description="Cytochrome b561" evidence="19">
    <location>
        <begin position="650"/>
        <end position="847"/>
    </location>
</feature>
<dbReference type="PROSITE" id="PS50292">
    <property type="entry name" value="PEROXIDASE_3"/>
    <property type="match status" value="1"/>
</dbReference>
<dbReference type="PROSITE" id="PS50939">
    <property type="entry name" value="CYTOCHROME_B561"/>
    <property type="match status" value="1"/>
</dbReference>
<feature type="chain" id="PRO_5042256653" description="Peroxidase" evidence="16">
    <location>
        <begin position="21"/>
        <end position="1405"/>
    </location>
</feature>
<evidence type="ECO:0000256" key="5">
    <source>
        <dbReference type="ARBA" id="ARBA00022448"/>
    </source>
</evidence>